<keyword evidence="1" id="KW-0808">Transferase</keyword>
<dbReference type="Gene3D" id="3.40.50.2000">
    <property type="entry name" value="Glycogen Phosphorylase B"/>
    <property type="match status" value="1"/>
</dbReference>
<dbReference type="RefSeq" id="WP_294182134.1">
    <property type="nucleotide sequence ID" value="NZ_JBGFFE010000008.1"/>
</dbReference>
<name>A0ABV4DWT2_9CLOT</name>
<dbReference type="GO" id="GO:0016757">
    <property type="term" value="F:glycosyltransferase activity"/>
    <property type="evidence" value="ECO:0007669"/>
    <property type="project" value="UniProtKB-KW"/>
</dbReference>
<sequence length="329" mass="38654">MATFIQMPTIPYNRMYQRPQQIMKKLSEVGYTVYYTDNINKKYLIKINDNLYEIGKKYNINYEKLSRPIILWCSSPEQITRINSMIYDYIVYDVVDDCSCEFETWSLYIEDMLNAADIVFTASDRLYRKFFSRHSYVYAIKNGLDIDNFSPGRNKIPEDIPRNRKIVGYAGAIATWIDWNLVRYISSNNTYNFVFVGAKCGKININLNGNVYFLGEKRYEELPYYINNFSCCIIPFKVNEMTNSCNPIKLYEYMSLGKPVVSTAIEEVVKVKDLCYISGGKYDFMENIIKSVDEDNEKLSLLREKFAFDNSWDERVCSVLKILRLNHIL</sequence>
<dbReference type="SUPFAM" id="SSF53756">
    <property type="entry name" value="UDP-Glycosyltransferase/glycogen phosphorylase"/>
    <property type="match status" value="1"/>
</dbReference>
<evidence type="ECO:0000313" key="1">
    <source>
        <dbReference type="EMBL" id="MEY8763467.1"/>
    </source>
</evidence>
<protein>
    <submittedName>
        <fullName evidence="1">Glycosyltransferase</fullName>
        <ecNumber evidence="1">2.4.-.-</ecNumber>
    </submittedName>
</protein>
<dbReference type="EMBL" id="JBGFFE010000008">
    <property type="protein sequence ID" value="MEY8763467.1"/>
    <property type="molecule type" value="Genomic_DNA"/>
</dbReference>
<organism evidence="1 2">
    <name type="scientific">Clostridium lapidicellarium</name>
    <dbReference type="NCBI Taxonomy" id="3240931"/>
    <lineage>
        <taxon>Bacteria</taxon>
        <taxon>Bacillati</taxon>
        <taxon>Bacillota</taxon>
        <taxon>Clostridia</taxon>
        <taxon>Eubacteriales</taxon>
        <taxon>Clostridiaceae</taxon>
        <taxon>Clostridium</taxon>
    </lineage>
</organism>
<gene>
    <name evidence="1" type="ORF">AB8S09_07430</name>
</gene>
<keyword evidence="1" id="KW-0328">Glycosyltransferase</keyword>
<comment type="caution">
    <text evidence="1">The sequence shown here is derived from an EMBL/GenBank/DDBJ whole genome shotgun (WGS) entry which is preliminary data.</text>
</comment>
<dbReference type="Proteomes" id="UP001565220">
    <property type="component" value="Unassembled WGS sequence"/>
</dbReference>
<proteinExistence type="predicted"/>
<accession>A0ABV4DWT2</accession>
<keyword evidence="2" id="KW-1185">Reference proteome</keyword>
<dbReference type="EC" id="2.4.-.-" evidence="1"/>
<evidence type="ECO:0000313" key="2">
    <source>
        <dbReference type="Proteomes" id="UP001565220"/>
    </source>
</evidence>
<dbReference type="Pfam" id="PF13692">
    <property type="entry name" value="Glyco_trans_1_4"/>
    <property type="match status" value="1"/>
</dbReference>
<reference evidence="1 2" key="1">
    <citation type="submission" date="2024-08" db="EMBL/GenBank/DDBJ databases">
        <title>Clostridium lapicellarii sp. nov., and Clostridium renhuaiense sp. nov., two species isolated from the mud in a fermentation cellar used for producing sauce-flavour Chinese liquors.</title>
        <authorList>
            <person name="Yang F."/>
            <person name="Wang H."/>
            <person name="Chen L.Q."/>
            <person name="Zhou N."/>
            <person name="Lu J.J."/>
            <person name="Pu X.X."/>
            <person name="Wan B."/>
            <person name="Wang L."/>
            <person name="Liu S.J."/>
        </authorList>
    </citation>
    <scope>NUCLEOTIDE SEQUENCE [LARGE SCALE GENOMIC DNA]</scope>
    <source>
        <strain evidence="1 2">MT-113</strain>
    </source>
</reference>